<evidence type="ECO:0000256" key="2">
    <source>
        <dbReference type="ARBA" id="ARBA00009298"/>
    </source>
</evidence>
<keyword evidence="5 7" id="KW-1133">Transmembrane helix</keyword>
<dbReference type="InterPro" id="IPR003416">
    <property type="entry name" value="MgtC/SapB/SrpB/YhiD_fam"/>
</dbReference>
<evidence type="ECO:0000256" key="6">
    <source>
        <dbReference type="ARBA" id="ARBA00023136"/>
    </source>
</evidence>
<keyword evidence="10" id="KW-1185">Reference proteome</keyword>
<sequence length="232" mass="25412">MWADDPMVNSPFLLILKLVLAFVAGTLIGIEREKHGRPAGLRTHILVCVGACLMMVVSEGVFFKFGDLSAQSVVRLDPGRIGAQIITGIGFLGAGVILKEGVSVRGLTTAACLWYVAGLGMAFGMGMFLIGAVATALALIALIAMKKLEPVLKKDRFLNLCVVTGSDVDVLDQLQQVFTNHQVFVSNIEQDVNLMEKQRRYDFVLTRHQQRIGRELVGEILELNGVIRVRYK</sequence>
<comment type="caution">
    <text evidence="9">The sequence shown here is derived from an EMBL/GenBank/DDBJ whole genome shotgun (WGS) entry which is preliminary data.</text>
</comment>
<dbReference type="GO" id="GO:0005886">
    <property type="term" value="C:plasma membrane"/>
    <property type="evidence" value="ECO:0007669"/>
    <property type="project" value="UniProtKB-SubCell"/>
</dbReference>
<reference evidence="9" key="1">
    <citation type="submission" date="2006-05" db="EMBL/GenBank/DDBJ databases">
        <title>Annotation of the draft genome assembly of Desulfuromonas acetoxidans DSM 684.</title>
        <authorList>
            <consortium name="US DOE Joint Genome Institute (JGI-ORNL)"/>
            <person name="Larimer F."/>
            <person name="Land M."/>
            <person name="Hauser L."/>
        </authorList>
    </citation>
    <scope>NUCLEOTIDE SEQUENCE [LARGE SCALE GENOMIC DNA]</scope>
    <source>
        <strain evidence="9">DSM 684</strain>
    </source>
</reference>
<feature type="transmembrane region" description="Helical" evidence="7">
    <location>
        <begin position="12"/>
        <end position="31"/>
    </location>
</feature>
<dbReference type="InterPro" id="IPR049177">
    <property type="entry name" value="MgtC_SapB_SrpB_YhiD_N"/>
</dbReference>
<dbReference type="Pfam" id="PF02308">
    <property type="entry name" value="MgtC"/>
    <property type="match status" value="1"/>
</dbReference>
<dbReference type="OrthoDB" id="9811198at2"/>
<dbReference type="EMBL" id="AAEW02000001">
    <property type="protein sequence ID" value="EAT17243.1"/>
    <property type="molecule type" value="Genomic_DNA"/>
</dbReference>
<evidence type="ECO:0000313" key="10">
    <source>
        <dbReference type="Proteomes" id="UP000005695"/>
    </source>
</evidence>
<reference evidence="9" key="2">
    <citation type="submission" date="2006-05" db="EMBL/GenBank/DDBJ databases">
        <title>Sequencing of the draft genome and assembly of Desulfuromonas acetoxidans DSM 684.</title>
        <authorList>
            <consortium name="US DOE Joint Genome Institute (JGI-PGF)"/>
            <person name="Copeland A."/>
            <person name="Lucas S."/>
            <person name="Lapidus A."/>
            <person name="Barry K."/>
            <person name="Detter J.C."/>
            <person name="Glavina del Rio T."/>
            <person name="Hammon N."/>
            <person name="Israni S."/>
            <person name="Dalin E."/>
            <person name="Tice H."/>
            <person name="Bruce D."/>
            <person name="Pitluck S."/>
            <person name="Richardson P."/>
        </authorList>
    </citation>
    <scope>NUCLEOTIDE SEQUENCE [LARGE SCALE GENOMIC DNA]</scope>
    <source>
        <strain evidence="9">DSM 684</strain>
    </source>
</reference>
<evidence type="ECO:0000313" key="9">
    <source>
        <dbReference type="EMBL" id="EAT17243.1"/>
    </source>
</evidence>
<evidence type="ECO:0000256" key="3">
    <source>
        <dbReference type="ARBA" id="ARBA00022475"/>
    </source>
</evidence>
<evidence type="ECO:0000256" key="1">
    <source>
        <dbReference type="ARBA" id="ARBA00004651"/>
    </source>
</evidence>
<dbReference type="PANTHER" id="PTHR33778">
    <property type="entry name" value="PROTEIN MGTC"/>
    <property type="match status" value="1"/>
</dbReference>
<keyword evidence="6 7" id="KW-0472">Membrane</keyword>
<dbReference type="Proteomes" id="UP000005695">
    <property type="component" value="Unassembled WGS sequence"/>
</dbReference>
<dbReference type="PANTHER" id="PTHR33778:SF1">
    <property type="entry name" value="MAGNESIUM TRANSPORTER YHID-RELATED"/>
    <property type="match status" value="1"/>
</dbReference>
<dbReference type="PRINTS" id="PR01837">
    <property type="entry name" value="MGTCSAPBPROT"/>
</dbReference>
<organism evidence="9 10">
    <name type="scientific">Desulfuromonas acetoxidans (strain DSM 684 / 11070)</name>
    <dbReference type="NCBI Taxonomy" id="281689"/>
    <lineage>
        <taxon>Bacteria</taxon>
        <taxon>Pseudomonadati</taxon>
        <taxon>Thermodesulfobacteriota</taxon>
        <taxon>Desulfuromonadia</taxon>
        <taxon>Desulfuromonadales</taxon>
        <taxon>Desulfuromonadaceae</taxon>
        <taxon>Desulfuromonas</taxon>
    </lineage>
</organism>
<dbReference type="AlphaFoldDB" id="Q1K460"/>
<evidence type="ECO:0000256" key="5">
    <source>
        <dbReference type="ARBA" id="ARBA00022989"/>
    </source>
</evidence>
<feature type="transmembrane region" description="Helical" evidence="7">
    <location>
        <begin position="43"/>
        <end position="63"/>
    </location>
</feature>
<keyword evidence="3" id="KW-1003">Cell membrane</keyword>
<gene>
    <name evidence="9" type="ORF">Dace_3109</name>
</gene>
<proteinExistence type="inferred from homology"/>
<comment type="similarity">
    <text evidence="2">Belongs to the MgtC/SapB family.</text>
</comment>
<name>Q1K460_DESA6</name>
<dbReference type="RefSeq" id="WP_005997484.1">
    <property type="nucleotide sequence ID" value="NZ_AAEW02000001.1"/>
</dbReference>
<comment type="subcellular location">
    <subcellularLocation>
        <location evidence="1">Cell membrane</location>
        <topology evidence="1">Multi-pass membrane protein</topology>
    </subcellularLocation>
</comment>
<evidence type="ECO:0000256" key="4">
    <source>
        <dbReference type="ARBA" id="ARBA00022692"/>
    </source>
</evidence>
<evidence type="ECO:0000259" key="8">
    <source>
        <dbReference type="Pfam" id="PF02308"/>
    </source>
</evidence>
<keyword evidence="4 7" id="KW-0812">Transmembrane</keyword>
<accession>Q1K460</accession>
<evidence type="ECO:0000256" key="7">
    <source>
        <dbReference type="SAM" id="Phobius"/>
    </source>
</evidence>
<protein>
    <submittedName>
        <fullName evidence="9">MgtC/SapB transporter</fullName>
    </submittedName>
</protein>
<feature type="transmembrane region" description="Helical" evidence="7">
    <location>
        <begin position="113"/>
        <end position="144"/>
    </location>
</feature>
<feature type="domain" description="MgtC/SapB/SrpB/YhiD N-terminal" evidence="8">
    <location>
        <begin position="18"/>
        <end position="149"/>
    </location>
</feature>